<protein>
    <submittedName>
        <fullName evidence="2">Uncharacterized protein</fullName>
    </submittedName>
</protein>
<feature type="region of interest" description="Disordered" evidence="1">
    <location>
        <begin position="83"/>
        <end position="116"/>
    </location>
</feature>
<sequence length="160" mass="18101">MSHFRITFEIGGCHNLDTTVSARTTWPSTGAYRGRGRLPLEPARQHHWQSAAKVHTHTRQVHRAHPLRETRIRFLLGTCSPGREGHPHSSLRDDPPAVVRPRGPRPRGRPGSSRITAHTWRRVVNRRSAAVWISPEHAREEGQGWSRGLFSSTWLVVKAG</sequence>
<name>A0AAD8QCL4_9PEZI</name>
<proteinExistence type="predicted"/>
<dbReference type="EMBL" id="JAHLJV010000004">
    <property type="protein sequence ID" value="KAK1598559.1"/>
    <property type="molecule type" value="Genomic_DNA"/>
</dbReference>
<comment type="caution">
    <text evidence="2">The sequence shown here is derived from an EMBL/GenBank/DDBJ whole genome shotgun (WGS) entry which is preliminary data.</text>
</comment>
<evidence type="ECO:0000313" key="2">
    <source>
        <dbReference type="EMBL" id="KAK1598559.1"/>
    </source>
</evidence>
<accession>A0AAD8QCL4</accession>
<dbReference type="Proteomes" id="UP001230504">
    <property type="component" value="Unassembled WGS sequence"/>
</dbReference>
<dbReference type="AlphaFoldDB" id="A0AAD8QCL4"/>
<dbReference type="RefSeq" id="XP_060419236.1">
    <property type="nucleotide sequence ID" value="XM_060556680.1"/>
</dbReference>
<feature type="compositionally biased region" description="Basic and acidic residues" evidence="1">
    <location>
        <begin position="83"/>
        <end position="95"/>
    </location>
</feature>
<organism evidence="2 3">
    <name type="scientific">Colletotrichum navitas</name>
    <dbReference type="NCBI Taxonomy" id="681940"/>
    <lineage>
        <taxon>Eukaryota</taxon>
        <taxon>Fungi</taxon>
        <taxon>Dikarya</taxon>
        <taxon>Ascomycota</taxon>
        <taxon>Pezizomycotina</taxon>
        <taxon>Sordariomycetes</taxon>
        <taxon>Hypocreomycetidae</taxon>
        <taxon>Glomerellales</taxon>
        <taxon>Glomerellaceae</taxon>
        <taxon>Colletotrichum</taxon>
        <taxon>Colletotrichum graminicola species complex</taxon>
    </lineage>
</organism>
<evidence type="ECO:0000256" key="1">
    <source>
        <dbReference type="SAM" id="MobiDB-lite"/>
    </source>
</evidence>
<keyword evidence="3" id="KW-1185">Reference proteome</keyword>
<reference evidence="2" key="1">
    <citation type="submission" date="2021-06" db="EMBL/GenBank/DDBJ databases">
        <title>Comparative genomics, transcriptomics and evolutionary studies reveal genomic signatures of adaptation to plant cell wall in hemibiotrophic fungi.</title>
        <authorList>
            <consortium name="DOE Joint Genome Institute"/>
            <person name="Baroncelli R."/>
            <person name="Diaz J.F."/>
            <person name="Benocci T."/>
            <person name="Peng M."/>
            <person name="Battaglia E."/>
            <person name="Haridas S."/>
            <person name="Andreopoulos W."/>
            <person name="Labutti K."/>
            <person name="Pangilinan J."/>
            <person name="Floch G.L."/>
            <person name="Makela M.R."/>
            <person name="Henrissat B."/>
            <person name="Grigoriev I.V."/>
            <person name="Crouch J.A."/>
            <person name="De Vries R.P."/>
            <person name="Sukno S.A."/>
            <person name="Thon M.R."/>
        </authorList>
    </citation>
    <scope>NUCLEOTIDE SEQUENCE</scope>
    <source>
        <strain evidence="2">CBS 125086</strain>
    </source>
</reference>
<dbReference type="GeneID" id="85440920"/>
<evidence type="ECO:0000313" key="3">
    <source>
        <dbReference type="Proteomes" id="UP001230504"/>
    </source>
</evidence>
<gene>
    <name evidence="2" type="ORF">LY79DRAFT_537469</name>
</gene>